<feature type="region of interest" description="Disordered" evidence="1">
    <location>
        <begin position="76"/>
        <end position="100"/>
    </location>
</feature>
<sequence length="100" mass="10726">MLILRGGRDYQVTVADDLARWRAGLAHRPDVTIRVHDADDHLFFRGEGPSTPADYDAPQHVDPDVLADIADWLAPAGDGPVGGPGDHGAEHHSVGVDCVR</sequence>
<dbReference type="RefSeq" id="WP_253767317.1">
    <property type="nucleotide sequence ID" value="NZ_JAMTCK010000002.1"/>
</dbReference>
<dbReference type="EMBL" id="JAMTCK010000002">
    <property type="protein sequence ID" value="MCP2164044.1"/>
    <property type="molecule type" value="Genomic_DNA"/>
</dbReference>
<proteinExistence type="predicted"/>
<organism evidence="2 3">
    <name type="scientific">Goodfellowiella coeruleoviolacea</name>
    <dbReference type="NCBI Taxonomy" id="334858"/>
    <lineage>
        <taxon>Bacteria</taxon>
        <taxon>Bacillati</taxon>
        <taxon>Actinomycetota</taxon>
        <taxon>Actinomycetes</taxon>
        <taxon>Pseudonocardiales</taxon>
        <taxon>Pseudonocardiaceae</taxon>
        <taxon>Goodfellowiella</taxon>
    </lineage>
</organism>
<dbReference type="PANTHER" id="PTHR43265:SF1">
    <property type="entry name" value="ESTERASE ESTD"/>
    <property type="match status" value="1"/>
</dbReference>
<evidence type="ECO:0000313" key="2">
    <source>
        <dbReference type="EMBL" id="MCP2164044.1"/>
    </source>
</evidence>
<name>A0AAE3KF41_9PSEU</name>
<dbReference type="PANTHER" id="PTHR43265">
    <property type="entry name" value="ESTERASE ESTD"/>
    <property type="match status" value="1"/>
</dbReference>
<dbReference type="InterPro" id="IPR053145">
    <property type="entry name" value="AB_hydrolase_Est10"/>
</dbReference>
<protein>
    <submittedName>
        <fullName evidence="2">Uncharacterized protein</fullName>
    </submittedName>
</protein>
<evidence type="ECO:0000256" key="1">
    <source>
        <dbReference type="SAM" id="MobiDB-lite"/>
    </source>
</evidence>
<evidence type="ECO:0000313" key="3">
    <source>
        <dbReference type="Proteomes" id="UP001206128"/>
    </source>
</evidence>
<keyword evidence="3" id="KW-1185">Reference proteome</keyword>
<dbReference type="AlphaFoldDB" id="A0AAE3KF41"/>
<feature type="compositionally biased region" description="Basic and acidic residues" evidence="1">
    <location>
        <begin position="87"/>
        <end position="100"/>
    </location>
</feature>
<dbReference type="Proteomes" id="UP001206128">
    <property type="component" value="Unassembled WGS sequence"/>
</dbReference>
<accession>A0AAE3KF41</accession>
<dbReference type="GO" id="GO:0052689">
    <property type="term" value="F:carboxylic ester hydrolase activity"/>
    <property type="evidence" value="ECO:0007669"/>
    <property type="project" value="TreeGrafter"/>
</dbReference>
<comment type="caution">
    <text evidence="2">The sequence shown here is derived from an EMBL/GenBank/DDBJ whole genome shotgun (WGS) entry which is preliminary data.</text>
</comment>
<gene>
    <name evidence="2" type="ORF">LX83_000884</name>
</gene>
<reference evidence="2" key="1">
    <citation type="submission" date="2022-06" db="EMBL/GenBank/DDBJ databases">
        <title>Genomic Encyclopedia of Archaeal and Bacterial Type Strains, Phase II (KMG-II): from individual species to whole genera.</title>
        <authorList>
            <person name="Goeker M."/>
        </authorList>
    </citation>
    <scope>NUCLEOTIDE SEQUENCE</scope>
    <source>
        <strain evidence="2">DSM 43935</strain>
    </source>
</reference>